<keyword evidence="5" id="KW-1185">Reference proteome</keyword>
<dbReference type="RefSeq" id="WP_344096532.1">
    <property type="nucleotide sequence ID" value="NZ_BAAAHB010000113.1"/>
</dbReference>
<keyword evidence="1" id="KW-0808">Transferase</keyword>
<evidence type="ECO:0000256" key="2">
    <source>
        <dbReference type="ARBA" id="ARBA00023315"/>
    </source>
</evidence>
<dbReference type="PROSITE" id="PS51186">
    <property type="entry name" value="GNAT"/>
    <property type="match status" value="1"/>
</dbReference>
<evidence type="ECO:0000313" key="4">
    <source>
        <dbReference type="EMBL" id="GAA0489887.1"/>
    </source>
</evidence>
<keyword evidence="2" id="KW-0012">Acyltransferase</keyword>
<dbReference type="PANTHER" id="PTHR43877">
    <property type="entry name" value="AMINOALKYLPHOSPHONATE N-ACETYLTRANSFERASE-RELATED-RELATED"/>
    <property type="match status" value="1"/>
</dbReference>
<reference evidence="4 5" key="1">
    <citation type="journal article" date="2019" name="Int. J. Syst. Evol. Microbiol.">
        <title>The Global Catalogue of Microorganisms (GCM) 10K type strain sequencing project: providing services to taxonomists for standard genome sequencing and annotation.</title>
        <authorList>
            <consortium name="The Broad Institute Genomics Platform"/>
            <consortium name="The Broad Institute Genome Sequencing Center for Infectious Disease"/>
            <person name="Wu L."/>
            <person name="Ma J."/>
        </authorList>
    </citation>
    <scope>NUCLEOTIDE SEQUENCE [LARGE SCALE GENOMIC DNA]</scope>
    <source>
        <strain evidence="4 5">JCM 10649</strain>
    </source>
</reference>
<organism evidence="4 5">
    <name type="scientific">Streptomyces stramineus</name>
    <dbReference type="NCBI Taxonomy" id="173861"/>
    <lineage>
        <taxon>Bacteria</taxon>
        <taxon>Bacillati</taxon>
        <taxon>Actinomycetota</taxon>
        <taxon>Actinomycetes</taxon>
        <taxon>Kitasatosporales</taxon>
        <taxon>Streptomycetaceae</taxon>
        <taxon>Streptomyces</taxon>
    </lineage>
</organism>
<name>A0ABN1B484_9ACTN</name>
<dbReference type="InterPro" id="IPR050832">
    <property type="entry name" value="Bact_Acetyltransf"/>
</dbReference>
<dbReference type="SUPFAM" id="SSF55729">
    <property type="entry name" value="Acyl-CoA N-acyltransferases (Nat)"/>
    <property type="match status" value="1"/>
</dbReference>
<dbReference type="EMBL" id="BAAAHB010000113">
    <property type="protein sequence ID" value="GAA0489887.1"/>
    <property type="molecule type" value="Genomic_DNA"/>
</dbReference>
<evidence type="ECO:0000313" key="5">
    <source>
        <dbReference type="Proteomes" id="UP001499895"/>
    </source>
</evidence>
<evidence type="ECO:0000259" key="3">
    <source>
        <dbReference type="PROSITE" id="PS51186"/>
    </source>
</evidence>
<sequence>MRRAPAFPVRLAGPEELAGCHAVRREVFIAEQGVPETEEMDAYDADAVHFLATGPLGPVGTVRFLYGGPARKKYGSAGVDDDSTAVLGRLAVGRAARGSGLGAALVRAVEAEARRLGLARVYLEAQTPALGFYERLGYTAHGPEFDEGSGIPHRAMTKAL</sequence>
<dbReference type="InterPro" id="IPR016181">
    <property type="entry name" value="Acyl_CoA_acyltransferase"/>
</dbReference>
<accession>A0ABN1B484</accession>
<dbReference type="Pfam" id="PF00583">
    <property type="entry name" value="Acetyltransf_1"/>
    <property type="match status" value="1"/>
</dbReference>
<feature type="domain" description="N-acetyltransferase" evidence="3">
    <location>
        <begin position="7"/>
        <end position="160"/>
    </location>
</feature>
<dbReference type="PANTHER" id="PTHR43877:SF2">
    <property type="entry name" value="AMINOALKYLPHOSPHONATE N-ACETYLTRANSFERASE-RELATED"/>
    <property type="match status" value="1"/>
</dbReference>
<dbReference type="InterPro" id="IPR000182">
    <property type="entry name" value="GNAT_dom"/>
</dbReference>
<protein>
    <submittedName>
        <fullName evidence="4">GNAT family N-acetyltransferase</fullName>
    </submittedName>
</protein>
<evidence type="ECO:0000256" key="1">
    <source>
        <dbReference type="ARBA" id="ARBA00022679"/>
    </source>
</evidence>
<dbReference type="Proteomes" id="UP001499895">
    <property type="component" value="Unassembled WGS sequence"/>
</dbReference>
<proteinExistence type="predicted"/>
<dbReference type="Gene3D" id="3.40.630.30">
    <property type="match status" value="1"/>
</dbReference>
<dbReference type="CDD" id="cd04301">
    <property type="entry name" value="NAT_SF"/>
    <property type="match status" value="1"/>
</dbReference>
<comment type="caution">
    <text evidence="4">The sequence shown here is derived from an EMBL/GenBank/DDBJ whole genome shotgun (WGS) entry which is preliminary data.</text>
</comment>
<gene>
    <name evidence="4" type="ORF">GCM10009544_58650</name>
</gene>